<dbReference type="Gene3D" id="2.40.30.200">
    <property type="match status" value="1"/>
</dbReference>
<reference evidence="1" key="1">
    <citation type="submission" date="2020-05" db="EMBL/GenBank/DDBJ databases">
        <authorList>
            <person name="Chiriac C."/>
            <person name="Salcher M."/>
            <person name="Ghai R."/>
            <person name="Kavagutti S V."/>
        </authorList>
    </citation>
    <scope>NUCLEOTIDE SEQUENCE</scope>
</reference>
<feature type="non-terminal residue" evidence="1">
    <location>
        <position position="1"/>
    </location>
</feature>
<name>A0A6J7XTV2_9CAUD</name>
<protein>
    <submittedName>
        <fullName evidence="1">Siphovirus-type tail component</fullName>
    </submittedName>
</protein>
<dbReference type="EMBL" id="LR798432">
    <property type="protein sequence ID" value="CAB5231542.1"/>
    <property type="molecule type" value="Genomic_DNA"/>
</dbReference>
<organism evidence="1">
    <name type="scientific">uncultured Caudovirales phage</name>
    <dbReference type="NCBI Taxonomy" id="2100421"/>
    <lineage>
        <taxon>Viruses</taxon>
        <taxon>Duplodnaviria</taxon>
        <taxon>Heunggongvirae</taxon>
        <taxon>Uroviricota</taxon>
        <taxon>Caudoviricetes</taxon>
        <taxon>Peduoviridae</taxon>
        <taxon>Maltschvirus</taxon>
        <taxon>Maltschvirus maltsch</taxon>
    </lineage>
</organism>
<sequence length="326" mass="34992">CPSQTRCTEDKMLRDKIYWISAAGVSYPLSGEETREVLQGRTGFVMPPAEYSEYVLPLQAGSILRQVQFRARTVTIPILLTQPTRYLLLQDMKLLSSAFDPTKGKGRIRVAISNDSNIATTYDLNCIYTGGFEGEMSAEGGGLTYSKFVATFRAFDPYWYSGESIGYFFGSNPNVPFLSSNTGNYFLPLHVGSSGNVGSAVSVNNTGDVDSWPVWTIYGPGTNPTFTNATSGKFLTLATTLSATEKVVVDTREGVKTVLKYTLSAGTQGSSGTYTTTGVNLFSSIFAGSSLWSFPTGTSSVTVLMDSGSPGVSSVLVTSGLRYLSV</sequence>
<accession>A0A6J7XTV2</accession>
<evidence type="ECO:0000313" key="1">
    <source>
        <dbReference type="EMBL" id="CAB5231542.1"/>
    </source>
</evidence>
<proteinExistence type="predicted"/>
<gene>
    <name evidence="1" type="ORF">UFOVP1584_102</name>
</gene>